<keyword evidence="3" id="KW-0804">Transcription</keyword>
<sequence>MSRADAWGCAARIEGQARRLRGAVLVNVMARVSGTIDTARRRDLQREQTRARVLDSAEAHFAARGFDGASVSAIAREAGAPVPLIIYHFATKDGLWRAAVSRVHERVQARLAAELAALDGLTGRAFYKGAIKAHLRTLAAEPVYMRLVFQEAMQDSERLDWLVETWQGPMSRDIADLVAAAQDEGVMGPGDPMHLKFVLSGALTLPMTLAPEYRRMTGRDPLGEAEMEAHIETCLALLFTPGP</sequence>
<dbReference type="Pfam" id="PF00440">
    <property type="entry name" value="TetR_N"/>
    <property type="match status" value="1"/>
</dbReference>
<dbReference type="PANTHER" id="PTHR30055">
    <property type="entry name" value="HTH-TYPE TRANSCRIPTIONAL REGULATOR RUTR"/>
    <property type="match status" value="1"/>
</dbReference>
<reference evidence="6 7" key="1">
    <citation type="submission" date="2019-09" db="EMBL/GenBank/DDBJ databases">
        <authorList>
            <person name="Kevbrin V."/>
            <person name="Grouzdev D.S."/>
        </authorList>
    </citation>
    <scope>NUCLEOTIDE SEQUENCE [LARGE SCALE GENOMIC DNA]</scope>
    <source>
        <strain evidence="6 7">G-192</strain>
    </source>
</reference>
<dbReference type="PROSITE" id="PS50977">
    <property type="entry name" value="HTH_TETR_2"/>
    <property type="match status" value="1"/>
</dbReference>
<name>A0A5M6ZBU4_9PROT</name>
<dbReference type="GO" id="GO:0000976">
    <property type="term" value="F:transcription cis-regulatory region binding"/>
    <property type="evidence" value="ECO:0007669"/>
    <property type="project" value="TreeGrafter"/>
</dbReference>
<gene>
    <name evidence="6" type="ORF">F1654_12045</name>
</gene>
<evidence type="ECO:0000256" key="3">
    <source>
        <dbReference type="ARBA" id="ARBA00023163"/>
    </source>
</evidence>
<dbReference type="InterPro" id="IPR001647">
    <property type="entry name" value="HTH_TetR"/>
</dbReference>
<evidence type="ECO:0000313" key="7">
    <source>
        <dbReference type="Proteomes" id="UP000325122"/>
    </source>
</evidence>
<dbReference type="SUPFAM" id="SSF48498">
    <property type="entry name" value="Tetracyclin repressor-like, C-terminal domain"/>
    <property type="match status" value="1"/>
</dbReference>
<evidence type="ECO:0000313" key="6">
    <source>
        <dbReference type="EMBL" id="KAA5801620.1"/>
    </source>
</evidence>
<accession>A0A5M6ZBU4</accession>
<dbReference type="Proteomes" id="UP000325122">
    <property type="component" value="Unassembled WGS sequence"/>
</dbReference>
<dbReference type="InterPro" id="IPR050109">
    <property type="entry name" value="HTH-type_TetR-like_transc_reg"/>
</dbReference>
<dbReference type="PANTHER" id="PTHR30055:SF234">
    <property type="entry name" value="HTH-TYPE TRANSCRIPTIONAL REGULATOR BETI"/>
    <property type="match status" value="1"/>
</dbReference>
<evidence type="ECO:0000256" key="4">
    <source>
        <dbReference type="PROSITE-ProRule" id="PRU00335"/>
    </source>
</evidence>
<feature type="domain" description="HTH tetR-type" evidence="5">
    <location>
        <begin position="47"/>
        <end position="107"/>
    </location>
</feature>
<dbReference type="GO" id="GO:0003700">
    <property type="term" value="F:DNA-binding transcription factor activity"/>
    <property type="evidence" value="ECO:0007669"/>
    <property type="project" value="TreeGrafter"/>
</dbReference>
<dbReference type="SUPFAM" id="SSF46689">
    <property type="entry name" value="Homeodomain-like"/>
    <property type="match status" value="1"/>
</dbReference>
<evidence type="ECO:0000256" key="1">
    <source>
        <dbReference type="ARBA" id="ARBA00023015"/>
    </source>
</evidence>
<keyword evidence="2 4" id="KW-0238">DNA-binding</keyword>
<proteinExistence type="predicted"/>
<organism evidence="6 7">
    <name type="scientific">Alkalicaulis satelles</name>
    <dbReference type="NCBI Taxonomy" id="2609175"/>
    <lineage>
        <taxon>Bacteria</taxon>
        <taxon>Pseudomonadati</taxon>
        <taxon>Pseudomonadota</taxon>
        <taxon>Alphaproteobacteria</taxon>
        <taxon>Maricaulales</taxon>
        <taxon>Maricaulaceae</taxon>
        <taxon>Alkalicaulis</taxon>
    </lineage>
</organism>
<dbReference type="AlphaFoldDB" id="A0A5M6ZBU4"/>
<comment type="caution">
    <text evidence="6">The sequence shown here is derived from an EMBL/GenBank/DDBJ whole genome shotgun (WGS) entry which is preliminary data.</text>
</comment>
<dbReference type="EMBL" id="VWOJ01000004">
    <property type="protein sequence ID" value="KAA5801620.1"/>
    <property type="molecule type" value="Genomic_DNA"/>
</dbReference>
<protein>
    <submittedName>
        <fullName evidence="6">TetR/AcrR family transcriptional regulator</fullName>
    </submittedName>
</protein>
<feature type="DNA-binding region" description="H-T-H motif" evidence="4">
    <location>
        <begin position="70"/>
        <end position="89"/>
    </location>
</feature>
<dbReference type="InterPro" id="IPR041474">
    <property type="entry name" value="NicS_C"/>
</dbReference>
<evidence type="ECO:0000259" key="5">
    <source>
        <dbReference type="PROSITE" id="PS50977"/>
    </source>
</evidence>
<dbReference type="InterPro" id="IPR036271">
    <property type="entry name" value="Tet_transcr_reg_TetR-rel_C_sf"/>
</dbReference>
<keyword evidence="1" id="KW-0805">Transcription regulation</keyword>
<dbReference type="InterPro" id="IPR009057">
    <property type="entry name" value="Homeodomain-like_sf"/>
</dbReference>
<keyword evidence="7" id="KW-1185">Reference proteome</keyword>
<dbReference type="Gene3D" id="1.10.357.10">
    <property type="entry name" value="Tetracycline Repressor, domain 2"/>
    <property type="match status" value="1"/>
</dbReference>
<dbReference type="Pfam" id="PF17938">
    <property type="entry name" value="TetR_C_29"/>
    <property type="match status" value="1"/>
</dbReference>
<evidence type="ECO:0000256" key="2">
    <source>
        <dbReference type="ARBA" id="ARBA00023125"/>
    </source>
</evidence>